<dbReference type="EMBL" id="AKGD01000002">
    <property type="protein sequence ID" value="EIT69393.1"/>
    <property type="molecule type" value="Genomic_DNA"/>
</dbReference>
<proteinExistence type="predicted"/>
<evidence type="ECO:0000313" key="1">
    <source>
        <dbReference type="EMBL" id="EIT69393.1"/>
    </source>
</evidence>
<dbReference type="Pfam" id="PF02348">
    <property type="entry name" value="CTP_transf_3"/>
    <property type="match status" value="1"/>
</dbReference>
<name>I8T6N1_9GAMM</name>
<dbReference type="Proteomes" id="UP000003704">
    <property type="component" value="Unassembled WGS sequence"/>
</dbReference>
<comment type="caution">
    <text evidence="1">The sequence shown here is derived from an EMBL/GenBank/DDBJ whole genome shotgun (WGS) entry which is preliminary data.</text>
</comment>
<reference evidence="1 2" key="1">
    <citation type="journal article" date="2012" name="J. Bacteriol.">
        <title>Genome Sequence of n-Alkane-Degrading Hydrocarboniphaga effusa Strain AP103T (ATCC BAA-332T).</title>
        <authorList>
            <person name="Chang H.K."/>
            <person name="Zylstra G.J."/>
            <person name="Chae J.C."/>
        </authorList>
    </citation>
    <scope>NUCLEOTIDE SEQUENCE [LARGE SCALE GENOMIC DNA]</scope>
    <source>
        <strain evidence="1 2">AP103</strain>
    </source>
</reference>
<organism evidence="1 2">
    <name type="scientific">Hydrocarboniphaga effusa AP103</name>
    <dbReference type="NCBI Taxonomy" id="1172194"/>
    <lineage>
        <taxon>Bacteria</taxon>
        <taxon>Pseudomonadati</taxon>
        <taxon>Pseudomonadota</taxon>
        <taxon>Gammaproteobacteria</taxon>
        <taxon>Nevskiales</taxon>
        <taxon>Nevskiaceae</taxon>
        <taxon>Hydrocarboniphaga</taxon>
    </lineage>
</organism>
<dbReference type="GO" id="GO:0008781">
    <property type="term" value="F:N-acylneuraminate cytidylyltransferase activity"/>
    <property type="evidence" value="ECO:0007669"/>
    <property type="project" value="TreeGrafter"/>
</dbReference>
<gene>
    <name evidence="1" type="ORF">WQQ_29750</name>
</gene>
<protein>
    <submittedName>
        <fullName evidence="1">N-acylneuraminate cytidylyltransferase</fullName>
    </submittedName>
</protein>
<dbReference type="InterPro" id="IPR029044">
    <property type="entry name" value="Nucleotide-diphossugar_trans"/>
</dbReference>
<keyword evidence="1" id="KW-0548">Nucleotidyltransferase</keyword>
<dbReference type="PANTHER" id="PTHR21485:SF3">
    <property type="entry name" value="N-ACYLNEURAMINATE CYTIDYLYLTRANSFERASE"/>
    <property type="match status" value="1"/>
</dbReference>
<dbReference type="InterPro" id="IPR050793">
    <property type="entry name" value="CMP-NeuNAc_synthase"/>
</dbReference>
<keyword evidence="2" id="KW-1185">Reference proteome</keyword>
<dbReference type="PANTHER" id="PTHR21485">
    <property type="entry name" value="HAD SUPERFAMILY MEMBERS CMAS AND KDSC"/>
    <property type="match status" value="1"/>
</dbReference>
<dbReference type="OrthoDB" id="9805604at2"/>
<dbReference type="AlphaFoldDB" id="I8T6N1"/>
<dbReference type="SUPFAM" id="SSF53448">
    <property type="entry name" value="Nucleotide-diphospho-sugar transferases"/>
    <property type="match status" value="1"/>
</dbReference>
<evidence type="ECO:0000313" key="2">
    <source>
        <dbReference type="Proteomes" id="UP000003704"/>
    </source>
</evidence>
<dbReference type="CDD" id="cd02513">
    <property type="entry name" value="CMP-NeuAc_Synthase"/>
    <property type="match status" value="1"/>
</dbReference>
<dbReference type="InterPro" id="IPR003329">
    <property type="entry name" value="Cytidylyl_trans"/>
</dbReference>
<keyword evidence="1" id="KW-0808">Transferase</keyword>
<sequence>MRWLAYMPLRGGSKSIPGKNIRPLAGRPLFAWSLGAAIDSGCFDEIWVGTDSDDIRRSVEQEFGPKVKLFRRGAQTCTDAASTESALLEFATAVDFDVLCTIQATSPLTRVEDFRRAQQRFDEQRADSLVTAVRTHRFFWTDDGRALNYDPLKRPRRQDWAGTLMENGAFYFSSRAVLESGRCRLGGKIVVHEMAADSAAEIDEPEDWTTIERLIEKSRPA</sequence>
<accession>I8T6N1</accession>
<dbReference type="Gene3D" id="3.90.550.10">
    <property type="entry name" value="Spore Coat Polysaccharide Biosynthesis Protein SpsA, Chain A"/>
    <property type="match status" value="1"/>
</dbReference>
<dbReference type="STRING" id="1172194.WQQ_29750"/>
<dbReference type="RefSeq" id="WP_007185916.1">
    <property type="nucleotide sequence ID" value="NZ_AKGD01000002.1"/>
</dbReference>